<dbReference type="EMBL" id="HACG01005124">
    <property type="protein sequence ID" value="CEK51989.1"/>
    <property type="molecule type" value="Transcribed_RNA"/>
</dbReference>
<evidence type="ECO:0000313" key="1">
    <source>
        <dbReference type="EMBL" id="CEK51989.1"/>
    </source>
</evidence>
<protein>
    <submittedName>
        <fullName evidence="1">Uncharacterized protein</fullName>
    </submittedName>
</protein>
<reference evidence="1" key="1">
    <citation type="submission" date="2014-12" db="EMBL/GenBank/DDBJ databases">
        <title>Insight into the proteome of Arion vulgaris.</title>
        <authorList>
            <person name="Aradska J."/>
            <person name="Bulat T."/>
            <person name="Smidak R."/>
            <person name="Sarate P."/>
            <person name="Gangsoo J."/>
            <person name="Sialana F."/>
            <person name="Bilban M."/>
            <person name="Lubec G."/>
        </authorList>
    </citation>
    <scope>NUCLEOTIDE SEQUENCE</scope>
    <source>
        <tissue evidence="1">Skin</tissue>
    </source>
</reference>
<organism evidence="1">
    <name type="scientific">Arion vulgaris</name>
    <dbReference type="NCBI Taxonomy" id="1028688"/>
    <lineage>
        <taxon>Eukaryota</taxon>
        <taxon>Metazoa</taxon>
        <taxon>Spiralia</taxon>
        <taxon>Lophotrochozoa</taxon>
        <taxon>Mollusca</taxon>
        <taxon>Gastropoda</taxon>
        <taxon>Heterobranchia</taxon>
        <taxon>Euthyneura</taxon>
        <taxon>Panpulmonata</taxon>
        <taxon>Eupulmonata</taxon>
        <taxon>Stylommatophora</taxon>
        <taxon>Helicina</taxon>
        <taxon>Arionoidea</taxon>
        <taxon>Arionidae</taxon>
        <taxon>Arion</taxon>
    </lineage>
</organism>
<name>A0A0B6Y787_9EUPU</name>
<gene>
    <name evidence="1" type="primary">ORF15045</name>
</gene>
<accession>A0A0B6Y787</accession>
<dbReference type="AlphaFoldDB" id="A0A0B6Y787"/>
<sequence>MENNAQLYVIVICNVRLMQAQVDQPVVVLLIALDGILCRKDVDKIVTLQTLTVASAHQMETTNLVIHYVKTVYTSPVVTAHIISETVDLHGMCGQMVLGLLPKWYTTQGWVVVRGQLLIVLELLMRRSNVKLSKYKFVQLLPIH</sequence>
<proteinExistence type="predicted"/>